<dbReference type="Proteomes" id="UP001558652">
    <property type="component" value="Unassembled WGS sequence"/>
</dbReference>
<protein>
    <recommendedName>
        <fullName evidence="6">Kinectin</fullName>
    </recommendedName>
</protein>
<evidence type="ECO:0000313" key="5">
    <source>
        <dbReference type="Proteomes" id="UP001558652"/>
    </source>
</evidence>
<feature type="compositionally biased region" description="Basic and acidic residues" evidence="2">
    <location>
        <begin position="87"/>
        <end position="110"/>
    </location>
</feature>
<feature type="coiled-coil region" evidence="1">
    <location>
        <begin position="605"/>
        <end position="639"/>
    </location>
</feature>
<dbReference type="EMBL" id="JBFDAA010000023">
    <property type="protein sequence ID" value="KAL1110282.1"/>
    <property type="molecule type" value="Genomic_DNA"/>
</dbReference>
<keyword evidence="5" id="KW-1185">Reference proteome</keyword>
<keyword evidence="3" id="KW-0812">Transmembrane</keyword>
<keyword evidence="3" id="KW-0472">Membrane</keyword>
<keyword evidence="3" id="KW-1133">Transmembrane helix</keyword>
<dbReference type="PANTHER" id="PTHR18939">
    <property type="entry name" value="RIBOSOME BINDING PROTEIN-1"/>
    <property type="match status" value="1"/>
</dbReference>
<dbReference type="PANTHER" id="PTHR18939:SF4">
    <property type="entry name" value="RIBOSOME-BINDING PROTEIN 1"/>
    <property type="match status" value="1"/>
</dbReference>
<reference evidence="4 5" key="1">
    <citation type="submission" date="2024-07" db="EMBL/GenBank/DDBJ databases">
        <title>Chromosome-level genome assembly of the water stick insect Ranatra chinensis (Heteroptera: Nepidae).</title>
        <authorList>
            <person name="Liu X."/>
        </authorList>
    </citation>
    <scope>NUCLEOTIDE SEQUENCE [LARGE SCALE GENOMIC DNA]</scope>
    <source>
        <strain evidence="4">Cailab_2021Rc</strain>
        <tissue evidence="4">Muscle</tissue>
    </source>
</reference>
<evidence type="ECO:0000256" key="1">
    <source>
        <dbReference type="SAM" id="Coils"/>
    </source>
</evidence>
<feature type="transmembrane region" description="Helical" evidence="3">
    <location>
        <begin position="7"/>
        <end position="25"/>
    </location>
</feature>
<accession>A0ABD0XSX9</accession>
<evidence type="ECO:0008006" key="6">
    <source>
        <dbReference type="Google" id="ProtNLM"/>
    </source>
</evidence>
<evidence type="ECO:0000256" key="2">
    <source>
        <dbReference type="SAM" id="MobiDB-lite"/>
    </source>
</evidence>
<proteinExistence type="predicted"/>
<dbReference type="InterPro" id="IPR040248">
    <property type="entry name" value="RRBP1"/>
</dbReference>
<gene>
    <name evidence="4" type="ORF">AAG570_008359</name>
</gene>
<evidence type="ECO:0000256" key="3">
    <source>
        <dbReference type="SAM" id="Phobius"/>
    </source>
</evidence>
<feature type="compositionally biased region" description="Basic and acidic residues" evidence="2">
    <location>
        <begin position="47"/>
        <end position="59"/>
    </location>
</feature>
<feature type="coiled-coil region" evidence="1">
    <location>
        <begin position="535"/>
        <end position="569"/>
    </location>
</feature>
<organism evidence="4 5">
    <name type="scientific">Ranatra chinensis</name>
    <dbReference type="NCBI Taxonomy" id="642074"/>
    <lineage>
        <taxon>Eukaryota</taxon>
        <taxon>Metazoa</taxon>
        <taxon>Ecdysozoa</taxon>
        <taxon>Arthropoda</taxon>
        <taxon>Hexapoda</taxon>
        <taxon>Insecta</taxon>
        <taxon>Pterygota</taxon>
        <taxon>Neoptera</taxon>
        <taxon>Paraneoptera</taxon>
        <taxon>Hemiptera</taxon>
        <taxon>Heteroptera</taxon>
        <taxon>Panheteroptera</taxon>
        <taxon>Nepomorpha</taxon>
        <taxon>Nepidae</taxon>
        <taxon>Ranatrinae</taxon>
        <taxon>Ranatra</taxon>
    </lineage>
</organism>
<feature type="coiled-coil region" evidence="1">
    <location>
        <begin position="275"/>
        <end position="352"/>
    </location>
</feature>
<dbReference type="AlphaFoldDB" id="A0ABD0XSX9"/>
<comment type="caution">
    <text evidence="4">The sequence shown here is derived from an EMBL/GenBank/DDBJ whole genome shotgun (WGS) entry which is preliminary data.</text>
</comment>
<keyword evidence="1" id="KW-0175">Coiled coil</keyword>
<feature type="compositionally biased region" description="Basic and acidic residues" evidence="2">
    <location>
        <begin position="71"/>
        <end position="80"/>
    </location>
</feature>
<sequence>MDFWTGLICLIVVIFSSAIIYLISYSPEKENSFDEVKATRRKLLQRYKDETRLNNEKAKEKKSKKAKKAKEKLGEGEKQKAVALTIKDPESQSDEEKEHVPDQNDDGDRIEQVVDDSKHKKEMMVKQDVLSADKAKDIKNHKEELENEKMPSEIIVIKKDAKKAKLAGNIHASKFDGTKKHGKGEKDNSINKIVSQPTVEENALKETAQPVTKEEIKDSIVKDVIHQNVKEYLSKPILQSTSVKSGKKKKNDIASLQQLSNDKEAVNINLLMTMLQKAELSRSEIQLLIDALLNKQQEESSEWLKGRQDPLVKLKKQLAEKEKSLLDEQQASNGLQAKLRELRAELNAEKANGLQDHVNRLTGEIQEQQGICSTLGDENTLLQERLRIQECANSNVEIEKLNSYIQDIESKNVERINLDEQFPGQGHQDHVNQLSGEIKEQQGICNTLGDENTLLQERLRMQEYADSNVQIEKLNDYIQDIETKNVELIKLNEQFAGQVVMRREEAVIDSSIEPMENGDVYSIEEGRDNNLQAILKEKEAQVNQLHIELEDKENLIKHLNNEIIFCKNEENRKQILLESADVEISKLISEASVLSTQLTEKVATINELYSEVSKKKEEVISLKKDIESYKQRNNDKKKKEDLSHLKLQIIQLFHRIFPGISLEDCQDMDLWLTKVEQAALVSQSHVTNHIISDLEAQNLQLQAMITHYKSLLNDTEGILDSLQAHIEVEESRWQEKILGLQEEIESLKENQQKRVNFTMTHLFQD</sequence>
<feature type="region of interest" description="Disordered" evidence="2">
    <location>
        <begin position="47"/>
        <end position="110"/>
    </location>
</feature>
<feature type="compositionally biased region" description="Basic residues" evidence="2">
    <location>
        <begin position="60"/>
        <end position="70"/>
    </location>
</feature>
<evidence type="ECO:0000313" key="4">
    <source>
        <dbReference type="EMBL" id="KAL1110282.1"/>
    </source>
</evidence>
<name>A0ABD0XSX9_9HEMI</name>